<evidence type="ECO:0000256" key="5">
    <source>
        <dbReference type="ARBA" id="ARBA00023136"/>
    </source>
</evidence>
<evidence type="ECO:0000256" key="1">
    <source>
        <dbReference type="ARBA" id="ARBA00004651"/>
    </source>
</evidence>
<keyword evidence="4 6" id="KW-1133">Transmembrane helix</keyword>
<accession>A0ABW8Q903</accession>
<organism evidence="7 8">
    <name type="scientific">Capnocytophaga stomatis</name>
    <dbReference type="NCBI Taxonomy" id="1848904"/>
    <lineage>
        <taxon>Bacteria</taxon>
        <taxon>Pseudomonadati</taxon>
        <taxon>Bacteroidota</taxon>
        <taxon>Flavobacteriia</taxon>
        <taxon>Flavobacteriales</taxon>
        <taxon>Flavobacteriaceae</taxon>
        <taxon>Capnocytophaga</taxon>
    </lineage>
</organism>
<feature type="transmembrane region" description="Helical" evidence="6">
    <location>
        <begin position="48"/>
        <end position="70"/>
    </location>
</feature>
<keyword evidence="8" id="KW-1185">Reference proteome</keyword>
<protein>
    <submittedName>
        <fullName evidence="7">Lipopolysaccharide biosynthesis protein</fullName>
    </submittedName>
</protein>
<comment type="subcellular location">
    <subcellularLocation>
        <location evidence="1">Cell membrane</location>
        <topology evidence="1">Multi-pass membrane protein</topology>
    </subcellularLocation>
</comment>
<reference evidence="7 8" key="1">
    <citation type="journal article" date="2016" name="Sci. Rep.">
        <title>Whole genome sequencing identifies a novel species of the genus Capnocytophaga isolated from dog and cat bite wounds in humans.</title>
        <authorList>
            <person name="Zangenah S."/>
            <person name="Abbasi N."/>
            <person name="Andersson A.F."/>
            <person name="Bergman P."/>
        </authorList>
    </citation>
    <scope>NUCLEOTIDE SEQUENCE [LARGE SCALE GENOMIC DNA]</scope>
    <source>
        <strain evidence="7 8">W5</strain>
    </source>
</reference>
<dbReference type="InterPro" id="IPR002797">
    <property type="entry name" value="Polysacc_synth"/>
</dbReference>
<feature type="transmembrane region" description="Helical" evidence="6">
    <location>
        <begin position="234"/>
        <end position="253"/>
    </location>
</feature>
<evidence type="ECO:0000313" key="8">
    <source>
        <dbReference type="Proteomes" id="UP001622370"/>
    </source>
</evidence>
<feature type="transmembrane region" description="Helical" evidence="6">
    <location>
        <begin position="163"/>
        <end position="183"/>
    </location>
</feature>
<evidence type="ECO:0000313" key="7">
    <source>
        <dbReference type="EMBL" id="MFK8292857.1"/>
    </source>
</evidence>
<evidence type="ECO:0000256" key="6">
    <source>
        <dbReference type="SAM" id="Phobius"/>
    </source>
</evidence>
<dbReference type="Pfam" id="PF01943">
    <property type="entry name" value="Polysacc_synt"/>
    <property type="match status" value="1"/>
</dbReference>
<comment type="caution">
    <text evidence="7">The sequence shown here is derived from an EMBL/GenBank/DDBJ whole genome shotgun (WGS) entry which is preliminary data.</text>
</comment>
<evidence type="ECO:0000256" key="2">
    <source>
        <dbReference type="ARBA" id="ARBA00022475"/>
    </source>
</evidence>
<feature type="transmembrane region" description="Helical" evidence="6">
    <location>
        <begin position="316"/>
        <end position="337"/>
    </location>
</feature>
<gene>
    <name evidence="7" type="ORF">ACI76L_03575</name>
</gene>
<keyword evidence="3 6" id="KW-0812">Transmembrane</keyword>
<dbReference type="PANTHER" id="PTHR30250">
    <property type="entry name" value="PST FAMILY PREDICTED COLANIC ACID TRANSPORTER"/>
    <property type="match status" value="1"/>
</dbReference>
<keyword evidence="2" id="KW-1003">Cell membrane</keyword>
<feature type="transmembrane region" description="Helical" evidence="6">
    <location>
        <begin position="134"/>
        <end position="151"/>
    </location>
</feature>
<dbReference type="Proteomes" id="UP001622370">
    <property type="component" value="Unassembled WGS sequence"/>
</dbReference>
<dbReference type="InterPro" id="IPR050833">
    <property type="entry name" value="Poly_Biosynth_Transport"/>
</dbReference>
<dbReference type="PANTHER" id="PTHR30250:SF11">
    <property type="entry name" value="O-ANTIGEN TRANSPORTER-RELATED"/>
    <property type="match status" value="1"/>
</dbReference>
<name>A0ABW8Q903_9FLAO</name>
<feature type="transmembrane region" description="Helical" evidence="6">
    <location>
        <begin position="382"/>
        <end position="400"/>
    </location>
</feature>
<proteinExistence type="predicted"/>
<feature type="transmembrane region" description="Helical" evidence="6">
    <location>
        <begin position="20"/>
        <end position="42"/>
    </location>
</feature>
<feature type="transmembrane region" description="Helical" evidence="6">
    <location>
        <begin position="91"/>
        <end position="114"/>
    </location>
</feature>
<feature type="transmembrane region" description="Helical" evidence="6">
    <location>
        <begin position="406"/>
        <end position="424"/>
    </location>
</feature>
<feature type="transmembrane region" description="Helical" evidence="6">
    <location>
        <begin position="195"/>
        <end position="213"/>
    </location>
</feature>
<dbReference type="RefSeq" id="WP_203967031.1">
    <property type="nucleotide sequence ID" value="NZ_BOPJ01000007.1"/>
</dbReference>
<feature type="transmembrane region" description="Helical" evidence="6">
    <location>
        <begin position="349"/>
        <end position="370"/>
    </location>
</feature>
<keyword evidence="5 6" id="KW-0472">Membrane</keyword>
<feature type="transmembrane region" description="Helical" evidence="6">
    <location>
        <begin position="273"/>
        <end position="296"/>
    </location>
</feature>
<dbReference type="EMBL" id="JBJGWJ010000002">
    <property type="protein sequence ID" value="MFK8292857.1"/>
    <property type="molecule type" value="Genomic_DNA"/>
</dbReference>
<evidence type="ECO:0000256" key="3">
    <source>
        <dbReference type="ARBA" id="ARBA00022692"/>
    </source>
</evidence>
<sequence>MKQELQTRSSNYKKQVRLSFLFKVLAIGCSFFVIPLMIDYLGKEEYGIWSTLLSIVSWVILFDIGVGNGLRNKISECIVKDDFSAIKKYISTAYVIMGIGVLILSIVFVSISYLLPWQQIFNTKVLSNRSLRNVVNVTFLFTLLNFWFNLIDQIFNGMQKTSLSILNQFFKNFFILIAVFLLHSFTKGSLLNLTIIYGGVIILVNIGISIWFYEKHKVLRPEIVAYSSKYVRSITSLGVRFFVIQLAAVLLFTTDRLLITQLFGSKSVADYDVVFKLFSVIPLAHTILIAPLWSAYSDAFHQRDFNWIRQALKKQLKLFIFFAIGVIVLAFTAKFIINIWIREHIYTDAYLIITMAIFVLISIWNNIFAYFMNATNQLETQIMTSIFAVFVNIPLTILFVKYFNMGTYSVVLSSIIALSLFAFLGSRQVFKFLSNETTKS</sequence>
<evidence type="ECO:0000256" key="4">
    <source>
        <dbReference type="ARBA" id="ARBA00022989"/>
    </source>
</evidence>